<dbReference type="InterPro" id="IPR027534">
    <property type="entry name" value="Ribosomal_P1/P2"/>
</dbReference>
<dbReference type="FunFam" id="1.10.10.1410:FF:000001">
    <property type="entry name" value="60S acidic ribosomal protein P1"/>
    <property type="match status" value="1"/>
</dbReference>
<dbReference type="HAMAP" id="MF_01478">
    <property type="entry name" value="Ribosomal_L12_arch"/>
    <property type="match status" value="1"/>
</dbReference>
<evidence type="ECO:0000256" key="8">
    <source>
        <dbReference type="SAM" id="MobiDB-lite"/>
    </source>
</evidence>
<evidence type="ECO:0000256" key="2">
    <source>
        <dbReference type="ARBA" id="ARBA00005436"/>
    </source>
</evidence>
<dbReference type="GO" id="GO:0006414">
    <property type="term" value="P:translational elongation"/>
    <property type="evidence" value="ECO:0007669"/>
    <property type="project" value="InterPro"/>
</dbReference>
<dbReference type="InterPro" id="IPR038716">
    <property type="entry name" value="P1/P2_N_sf"/>
</dbReference>
<evidence type="ECO:0000256" key="4">
    <source>
        <dbReference type="ARBA" id="ARBA00022980"/>
    </source>
</evidence>
<dbReference type="GO" id="GO:0043021">
    <property type="term" value="F:ribonucleoprotein complex binding"/>
    <property type="evidence" value="ECO:0007669"/>
    <property type="project" value="TreeGrafter"/>
</dbReference>
<dbReference type="AlphaFoldDB" id="A0A6A6UPS6"/>
<comment type="similarity">
    <text evidence="2">Belongs to the eukaryotic ribosomal protein P1/P2 family.</text>
</comment>
<evidence type="ECO:0000256" key="6">
    <source>
        <dbReference type="ARBA" id="ARBA00041116"/>
    </source>
</evidence>
<keyword evidence="4 9" id="KW-0689">Ribosomal protein</keyword>
<feature type="compositionally biased region" description="Basic and acidic residues" evidence="8">
    <location>
        <begin position="85"/>
        <end position="94"/>
    </location>
</feature>
<dbReference type="PANTHER" id="PTHR45696">
    <property type="entry name" value="60S ACIDIC RIBOSOMAL PROTEIN P1"/>
    <property type="match status" value="1"/>
</dbReference>
<evidence type="ECO:0000256" key="7">
    <source>
        <dbReference type="ARBA" id="ARBA00042918"/>
    </source>
</evidence>
<dbReference type="Pfam" id="PF00428">
    <property type="entry name" value="Ribosomal_60s"/>
    <property type="match status" value="1"/>
</dbReference>
<proteinExistence type="inferred from homology"/>
<evidence type="ECO:0000313" key="9">
    <source>
        <dbReference type="EMBL" id="KAF2673726.1"/>
    </source>
</evidence>
<sequence length="94" mass="9212">TSELATSYAALILADDGVDITADKITTLIKAANIEGVEPIWASLFAKALEGKDVKDLLLNVGSGGGAAAAPAAGGAGAAAGGEAEAAKEEEKEE</sequence>
<evidence type="ECO:0000256" key="5">
    <source>
        <dbReference type="ARBA" id="ARBA00023274"/>
    </source>
</evidence>
<accession>A0A6A6UPS6</accession>
<gene>
    <name evidence="9" type="ORF">BT63DRAFT_352824</name>
</gene>
<feature type="region of interest" description="Disordered" evidence="8">
    <location>
        <begin position="65"/>
        <end position="94"/>
    </location>
</feature>
<evidence type="ECO:0000313" key="10">
    <source>
        <dbReference type="Proteomes" id="UP000799302"/>
    </source>
</evidence>
<reference evidence="9" key="1">
    <citation type="journal article" date="2020" name="Stud. Mycol.">
        <title>101 Dothideomycetes genomes: a test case for predicting lifestyles and emergence of pathogens.</title>
        <authorList>
            <person name="Haridas S."/>
            <person name="Albert R."/>
            <person name="Binder M."/>
            <person name="Bloem J."/>
            <person name="Labutti K."/>
            <person name="Salamov A."/>
            <person name="Andreopoulos B."/>
            <person name="Baker S."/>
            <person name="Barry K."/>
            <person name="Bills G."/>
            <person name="Bluhm B."/>
            <person name="Cannon C."/>
            <person name="Castanera R."/>
            <person name="Culley D."/>
            <person name="Daum C."/>
            <person name="Ezra D."/>
            <person name="Gonzalez J."/>
            <person name="Henrissat B."/>
            <person name="Kuo A."/>
            <person name="Liang C."/>
            <person name="Lipzen A."/>
            <person name="Lutzoni F."/>
            <person name="Magnuson J."/>
            <person name="Mondo S."/>
            <person name="Nolan M."/>
            <person name="Ohm R."/>
            <person name="Pangilinan J."/>
            <person name="Park H.-J."/>
            <person name="Ramirez L."/>
            <person name="Alfaro M."/>
            <person name="Sun H."/>
            <person name="Tritt A."/>
            <person name="Yoshinaga Y."/>
            <person name="Zwiers L.-H."/>
            <person name="Turgeon B."/>
            <person name="Goodwin S."/>
            <person name="Spatafora J."/>
            <person name="Crous P."/>
            <person name="Grigoriev I."/>
        </authorList>
    </citation>
    <scope>NUCLEOTIDE SEQUENCE</scope>
    <source>
        <strain evidence="9">CBS 115976</strain>
    </source>
</reference>
<dbReference type="GO" id="GO:0030295">
    <property type="term" value="F:protein kinase activator activity"/>
    <property type="evidence" value="ECO:0007669"/>
    <property type="project" value="TreeGrafter"/>
</dbReference>
<dbReference type="GO" id="GO:0003735">
    <property type="term" value="F:structural constituent of ribosome"/>
    <property type="evidence" value="ECO:0007669"/>
    <property type="project" value="InterPro"/>
</dbReference>
<feature type="non-terminal residue" evidence="9">
    <location>
        <position position="1"/>
    </location>
</feature>
<dbReference type="EMBL" id="MU004231">
    <property type="protein sequence ID" value="KAF2673726.1"/>
    <property type="molecule type" value="Genomic_DNA"/>
</dbReference>
<keyword evidence="10" id="KW-1185">Reference proteome</keyword>
<comment type="subunit">
    <text evidence="3">P1 and P2 exist as dimers at the large ribosomal subunit.</text>
</comment>
<evidence type="ECO:0000256" key="3">
    <source>
        <dbReference type="ARBA" id="ARBA00011266"/>
    </source>
</evidence>
<dbReference type="Proteomes" id="UP000799302">
    <property type="component" value="Unassembled WGS sequence"/>
</dbReference>
<protein>
    <recommendedName>
        <fullName evidence="6">Large ribosomal subunit protein P1</fullName>
    </recommendedName>
    <alternativeName>
        <fullName evidence="7">60S acidic ribosomal protein P1</fullName>
    </alternativeName>
</protein>
<comment type="function">
    <text evidence="1">Plays an important role in the elongation step of protein synthesis.</text>
</comment>
<organism evidence="9 10">
    <name type="scientific">Microthyrium microscopicum</name>
    <dbReference type="NCBI Taxonomy" id="703497"/>
    <lineage>
        <taxon>Eukaryota</taxon>
        <taxon>Fungi</taxon>
        <taxon>Dikarya</taxon>
        <taxon>Ascomycota</taxon>
        <taxon>Pezizomycotina</taxon>
        <taxon>Dothideomycetes</taxon>
        <taxon>Dothideomycetes incertae sedis</taxon>
        <taxon>Microthyriales</taxon>
        <taxon>Microthyriaceae</taxon>
        <taxon>Microthyrium</taxon>
    </lineage>
</organism>
<dbReference type="GO" id="GO:0022625">
    <property type="term" value="C:cytosolic large ribosomal subunit"/>
    <property type="evidence" value="ECO:0007669"/>
    <property type="project" value="TreeGrafter"/>
</dbReference>
<feature type="non-terminal residue" evidence="9">
    <location>
        <position position="94"/>
    </location>
</feature>
<dbReference type="CDD" id="cd05831">
    <property type="entry name" value="Ribosomal_P1"/>
    <property type="match status" value="1"/>
</dbReference>
<keyword evidence="5" id="KW-0687">Ribonucleoprotein</keyword>
<dbReference type="PANTHER" id="PTHR45696:SF10">
    <property type="entry name" value="LARGE RIBOSOMAL SUBUNIT PROTEIN P1"/>
    <property type="match status" value="1"/>
</dbReference>
<dbReference type="OrthoDB" id="2194681at2759"/>
<evidence type="ECO:0000256" key="1">
    <source>
        <dbReference type="ARBA" id="ARBA00003362"/>
    </source>
</evidence>
<name>A0A6A6UPS6_9PEZI</name>
<dbReference type="Gene3D" id="1.10.10.1410">
    <property type="match status" value="1"/>
</dbReference>
<dbReference type="GO" id="GO:0002181">
    <property type="term" value="P:cytoplasmic translation"/>
    <property type="evidence" value="ECO:0007669"/>
    <property type="project" value="TreeGrafter"/>
</dbReference>